<dbReference type="Proteomes" id="UP000283509">
    <property type="component" value="Unassembled WGS sequence"/>
</dbReference>
<feature type="compositionally biased region" description="Low complexity" evidence="1">
    <location>
        <begin position="21"/>
        <end position="33"/>
    </location>
</feature>
<proteinExistence type="predicted"/>
<accession>A0A3R7SKK2</accession>
<protein>
    <submittedName>
        <fullName evidence="2">Uncharacterized protein</fullName>
    </submittedName>
</protein>
<feature type="compositionally biased region" description="Basic residues" evidence="1">
    <location>
        <begin position="180"/>
        <end position="198"/>
    </location>
</feature>
<reference evidence="2 3" key="2">
    <citation type="submission" date="2019-01" db="EMBL/GenBank/DDBJ databases">
        <title>The decoding of complex shrimp genome reveals the adaptation for benthos swimmer, frequently molting mechanism and breeding impact on genome.</title>
        <authorList>
            <person name="Sun Y."/>
            <person name="Gao Y."/>
            <person name="Yu Y."/>
        </authorList>
    </citation>
    <scope>NUCLEOTIDE SEQUENCE [LARGE SCALE GENOMIC DNA]</scope>
    <source>
        <tissue evidence="2">Muscle</tissue>
    </source>
</reference>
<feature type="compositionally biased region" description="Polar residues" evidence="1">
    <location>
        <begin position="164"/>
        <end position="174"/>
    </location>
</feature>
<feature type="region of interest" description="Disordered" evidence="1">
    <location>
        <begin position="120"/>
        <end position="147"/>
    </location>
</feature>
<feature type="region of interest" description="Disordered" evidence="1">
    <location>
        <begin position="164"/>
        <end position="277"/>
    </location>
</feature>
<feature type="region of interest" description="Disordered" evidence="1">
    <location>
        <begin position="1"/>
        <end position="60"/>
    </location>
</feature>
<reference evidence="2 3" key="1">
    <citation type="submission" date="2018-04" db="EMBL/GenBank/DDBJ databases">
        <authorList>
            <person name="Zhang X."/>
            <person name="Yuan J."/>
            <person name="Li F."/>
            <person name="Xiang J."/>
        </authorList>
    </citation>
    <scope>NUCLEOTIDE SEQUENCE [LARGE SCALE GENOMIC DNA]</scope>
    <source>
        <tissue evidence="2">Muscle</tissue>
    </source>
</reference>
<dbReference type="EMBL" id="QCYY01003191">
    <property type="protein sequence ID" value="ROT64782.1"/>
    <property type="molecule type" value="Genomic_DNA"/>
</dbReference>
<evidence type="ECO:0000313" key="2">
    <source>
        <dbReference type="EMBL" id="ROT64782.1"/>
    </source>
</evidence>
<feature type="region of interest" description="Disordered" evidence="1">
    <location>
        <begin position="411"/>
        <end position="455"/>
    </location>
</feature>
<gene>
    <name evidence="2" type="ORF">C7M84_017270</name>
</gene>
<dbReference type="AlphaFoldDB" id="A0A3R7SKK2"/>
<name>A0A3R7SKK2_PENVA</name>
<evidence type="ECO:0000313" key="3">
    <source>
        <dbReference type="Proteomes" id="UP000283509"/>
    </source>
</evidence>
<organism evidence="2 3">
    <name type="scientific">Penaeus vannamei</name>
    <name type="common">Whiteleg shrimp</name>
    <name type="synonym">Litopenaeus vannamei</name>
    <dbReference type="NCBI Taxonomy" id="6689"/>
    <lineage>
        <taxon>Eukaryota</taxon>
        <taxon>Metazoa</taxon>
        <taxon>Ecdysozoa</taxon>
        <taxon>Arthropoda</taxon>
        <taxon>Crustacea</taxon>
        <taxon>Multicrustacea</taxon>
        <taxon>Malacostraca</taxon>
        <taxon>Eumalacostraca</taxon>
        <taxon>Eucarida</taxon>
        <taxon>Decapoda</taxon>
        <taxon>Dendrobranchiata</taxon>
        <taxon>Penaeoidea</taxon>
        <taxon>Penaeidae</taxon>
        <taxon>Penaeus</taxon>
    </lineage>
</organism>
<evidence type="ECO:0000256" key="1">
    <source>
        <dbReference type="SAM" id="MobiDB-lite"/>
    </source>
</evidence>
<feature type="compositionally biased region" description="Polar residues" evidence="1">
    <location>
        <begin position="249"/>
        <end position="265"/>
    </location>
</feature>
<sequence>MFSVHAAPQTDLECSCSPTDGRSCSGSTGRTSSVHVRQPHRRTSRCSGKPTDGPRVFRTAPTDGFMRRSMLFMQPPDGLECSGSPTDDLECIRQTPQTDLECSGSPQTDLEWFRSQTDLECSGSPTDGPRVFRQPHRRTSSVQAAPQTERVFFRRSVFRQTPQTDLECSVQQPTDGPRVFRQRHRRTSSVQQRHRRTRFQPTDGPRVFRQRHRRTSSVQAAPQTDLECSGSPTDGPRVFSSSERHRRTSSVQAAPQTTSSVQGSPTDDLECSGRQTRPRVFRQQTDLECFMAPTDECSEDSSTQTDLECSQPPDATRVFRQRHRRTRVFSHRRSSAATDGVFSRCSCSRTDPQTTDCFCSPTDGMCSQAPQTDLECSCSPTDGPRVSMHPRSRRSDVLLLAPELLHNPPSFGTKSLLCEPPQGPQNNPLHHLTPRPSPRAPPSITRVSPGLSPIT</sequence>
<keyword evidence="3" id="KW-1185">Reference proteome</keyword>
<comment type="caution">
    <text evidence="2">The sequence shown here is derived from an EMBL/GenBank/DDBJ whole genome shotgun (WGS) entry which is preliminary data.</text>
</comment>